<evidence type="ECO:0000256" key="1">
    <source>
        <dbReference type="SAM" id="SignalP"/>
    </source>
</evidence>
<sequence length="102" mass="11597">MKMPITFLTALALSMTACMIHARNIDPDEVLRLSSAGTLQRYEHLDAQALSTHPGARIIDTELKNQYGRYVYKVELLDAKNVEWDVEIDAVTGHVFRNHQDN</sequence>
<organism evidence="3 4">
    <name type="scientific">Pseudomonas syringae pv. ribicola</name>
    <dbReference type="NCBI Taxonomy" id="55398"/>
    <lineage>
        <taxon>Bacteria</taxon>
        <taxon>Pseudomonadati</taxon>
        <taxon>Pseudomonadota</taxon>
        <taxon>Gammaproteobacteria</taxon>
        <taxon>Pseudomonadales</taxon>
        <taxon>Pseudomonadaceae</taxon>
        <taxon>Pseudomonas</taxon>
    </lineage>
</organism>
<name>A0A0P9Z0L6_PSESI</name>
<evidence type="ECO:0000259" key="2">
    <source>
        <dbReference type="Pfam" id="PF03413"/>
    </source>
</evidence>
<dbReference type="RefSeq" id="WP_004884622.1">
    <property type="nucleotide sequence ID" value="NZ_LJRF01000214.1"/>
</dbReference>
<feature type="signal peptide" evidence="1">
    <location>
        <begin position="1"/>
        <end position="22"/>
    </location>
</feature>
<dbReference type="InterPro" id="IPR025711">
    <property type="entry name" value="PepSY"/>
</dbReference>
<dbReference type="Gene3D" id="3.10.450.40">
    <property type="match status" value="1"/>
</dbReference>
<keyword evidence="1" id="KW-0732">Signal</keyword>
<proteinExistence type="predicted"/>
<feature type="domain" description="PepSY" evidence="2">
    <location>
        <begin position="47"/>
        <end position="95"/>
    </location>
</feature>
<dbReference type="Pfam" id="PF03413">
    <property type="entry name" value="PepSY"/>
    <property type="match status" value="1"/>
</dbReference>
<dbReference type="AlphaFoldDB" id="A0A0P9Z0L6"/>
<evidence type="ECO:0000313" key="4">
    <source>
        <dbReference type="Proteomes" id="UP000050554"/>
    </source>
</evidence>
<protein>
    <submittedName>
        <fullName evidence="3">YD repeat protein</fullName>
    </submittedName>
</protein>
<accession>A0A0P9Z0L6</accession>
<reference evidence="3 4" key="1">
    <citation type="submission" date="2015-09" db="EMBL/GenBank/DDBJ databases">
        <title>Genome announcement of multiple Pseudomonas syringae strains.</title>
        <authorList>
            <person name="Thakur S."/>
            <person name="Wang P.W."/>
            <person name="Gong Y."/>
            <person name="Weir B.S."/>
            <person name="Guttman D.S."/>
        </authorList>
    </citation>
    <scope>NUCLEOTIDE SEQUENCE [LARGE SCALE GENOMIC DNA]</scope>
    <source>
        <strain evidence="3 4">ICMP3882</strain>
    </source>
</reference>
<dbReference type="PROSITE" id="PS51257">
    <property type="entry name" value="PROKAR_LIPOPROTEIN"/>
    <property type="match status" value="1"/>
</dbReference>
<gene>
    <name evidence="3" type="ORF">ALO47_200106</name>
</gene>
<feature type="chain" id="PRO_5006172905" evidence="1">
    <location>
        <begin position="23"/>
        <end position="102"/>
    </location>
</feature>
<evidence type="ECO:0000313" key="3">
    <source>
        <dbReference type="EMBL" id="KPY42325.1"/>
    </source>
</evidence>
<comment type="caution">
    <text evidence="3">The sequence shown here is derived from an EMBL/GenBank/DDBJ whole genome shotgun (WGS) entry which is preliminary data.</text>
</comment>
<dbReference type="PATRIC" id="fig|55398.3.peg.2776"/>
<dbReference type="Proteomes" id="UP000050554">
    <property type="component" value="Unassembled WGS sequence"/>
</dbReference>
<dbReference type="EMBL" id="LJRF01000214">
    <property type="protein sequence ID" value="KPY42325.1"/>
    <property type="molecule type" value="Genomic_DNA"/>
</dbReference>